<evidence type="ECO:0000313" key="2">
    <source>
        <dbReference type="Proteomes" id="UP001595878"/>
    </source>
</evidence>
<dbReference type="PROSITE" id="PS51257">
    <property type="entry name" value="PROKAR_LIPOPROTEIN"/>
    <property type="match status" value="1"/>
</dbReference>
<name>A0ABV9LA03_9FLAO</name>
<evidence type="ECO:0000313" key="1">
    <source>
        <dbReference type="EMBL" id="MFC4690455.1"/>
    </source>
</evidence>
<reference evidence="2" key="1">
    <citation type="journal article" date="2019" name="Int. J. Syst. Evol. Microbiol.">
        <title>The Global Catalogue of Microorganisms (GCM) 10K type strain sequencing project: providing services to taxonomists for standard genome sequencing and annotation.</title>
        <authorList>
            <consortium name="The Broad Institute Genomics Platform"/>
            <consortium name="The Broad Institute Genome Sequencing Center for Infectious Disease"/>
            <person name="Wu L."/>
            <person name="Ma J."/>
        </authorList>
    </citation>
    <scope>NUCLEOTIDE SEQUENCE [LARGE SCALE GENOMIC DNA]</scope>
    <source>
        <strain evidence="2">CGMCC 4.7427</strain>
    </source>
</reference>
<keyword evidence="2" id="KW-1185">Reference proteome</keyword>
<accession>A0ABV9LA03</accession>
<proteinExistence type="predicted"/>
<dbReference type="RefSeq" id="WP_148305656.1">
    <property type="nucleotide sequence ID" value="NZ_JBHSHB010000014.1"/>
</dbReference>
<comment type="caution">
    <text evidence="1">The sequence shown here is derived from an EMBL/GenBank/DDBJ whole genome shotgun (WGS) entry which is preliminary data.</text>
</comment>
<sequence>MKWFLHRGLLIITAVVVMTSCDQIETKKISSSQYLSESWKAIDLHRVDGYPTFDTCATLPEGEPLKACFQETVTKTFYESFGKHTIVVQRALDDTIFVDFVVNEKGKYCIDTLKIAQEIRTEIPRLEQWIHEAARQLPEAKPATKEGVPVKTRFKIPVVLKVE</sequence>
<dbReference type="Proteomes" id="UP001595878">
    <property type="component" value="Unassembled WGS sequence"/>
</dbReference>
<dbReference type="EMBL" id="JBHSHB010000014">
    <property type="protein sequence ID" value="MFC4690455.1"/>
    <property type="molecule type" value="Genomic_DNA"/>
</dbReference>
<gene>
    <name evidence="1" type="ORF">ACFO5T_08445</name>
</gene>
<organism evidence="1 2">
    <name type="scientific">Dokdonia genika</name>
    <dbReference type="NCBI Taxonomy" id="308113"/>
    <lineage>
        <taxon>Bacteria</taxon>
        <taxon>Pseudomonadati</taxon>
        <taxon>Bacteroidota</taxon>
        <taxon>Flavobacteriia</taxon>
        <taxon>Flavobacteriales</taxon>
        <taxon>Flavobacteriaceae</taxon>
        <taxon>Dokdonia</taxon>
    </lineage>
</organism>
<protein>
    <recommendedName>
        <fullName evidence="3">Lipoprotein</fullName>
    </recommendedName>
</protein>
<evidence type="ECO:0008006" key="3">
    <source>
        <dbReference type="Google" id="ProtNLM"/>
    </source>
</evidence>